<feature type="region of interest" description="Disordered" evidence="1">
    <location>
        <begin position="1"/>
        <end position="22"/>
    </location>
</feature>
<keyword evidence="3" id="KW-1185">Reference proteome</keyword>
<dbReference type="PANTHER" id="PTHR33710:SF71">
    <property type="entry name" value="ENDONUCLEASE_EXONUCLEASE_PHOSPHATASE DOMAIN-CONTAINING PROTEIN"/>
    <property type="match status" value="1"/>
</dbReference>
<evidence type="ECO:0000313" key="3">
    <source>
        <dbReference type="Proteomes" id="UP000824120"/>
    </source>
</evidence>
<dbReference type="PANTHER" id="PTHR33710">
    <property type="entry name" value="BNAC02G09200D PROTEIN"/>
    <property type="match status" value="1"/>
</dbReference>
<protein>
    <submittedName>
        <fullName evidence="2">Uncharacterized protein</fullName>
    </submittedName>
</protein>
<evidence type="ECO:0000256" key="1">
    <source>
        <dbReference type="SAM" id="MobiDB-lite"/>
    </source>
</evidence>
<name>A0A9J5ZGG5_SOLCO</name>
<organism evidence="2 3">
    <name type="scientific">Solanum commersonii</name>
    <name type="common">Commerson's wild potato</name>
    <name type="synonym">Commerson's nightshade</name>
    <dbReference type="NCBI Taxonomy" id="4109"/>
    <lineage>
        <taxon>Eukaryota</taxon>
        <taxon>Viridiplantae</taxon>
        <taxon>Streptophyta</taxon>
        <taxon>Embryophyta</taxon>
        <taxon>Tracheophyta</taxon>
        <taxon>Spermatophyta</taxon>
        <taxon>Magnoliopsida</taxon>
        <taxon>eudicotyledons</taxon>
        <taxon>Gunneridae</taxon>
        <taxon>Pentapetalae</taxon>
        <taxon>asterids</taxon>
        <taxon>lamiids</taxon>
        <taxon>Solanales</taxon>
        <taxon>Solanaceae</taxon>
        <taxon>Solanoideae</taxon>
        <taxon>Solaneae</taxon>
        <taxon>Solanum</taxon>
    </lineage>
</organism>
<dbReference type="EMBL" id="JACXVP010000004">
    <property type="protein sequence ID" value="KAG5611762.1"/>
    <property type="molecule type" value="Genomic_DNA"/>
</dbReference>
<accession>A0A9J5ZGG5</accession>
<comment type="caution">
    <text evidence="2">The sequence shown here is derived from an EMBL/GenBank/DDBJ whole genome shotgun (WGS) entry which is preliminary data.</text>
</comment>
<dbReference type="SUPFAM" id="SSF56219">
    <property type="entry name" value="DNase I-like"/>
    <property type="match status" value="1"/>
</dbReference>
<dbReference type="InterPro" id="IPR036691">
    <property type="entry name" value="Endo/exonu/phosph_ase_sf"/>
</dbReference>
<feature type="compositionally biased region" description="Basic and acidic residues" evidence="1">
    <location>
        <begin position="12"/>
        <end position="22"/>
    </location>
</feature>
<gene>
    <name evidence="2" type="ORF">H5410_023043</name>
</gene>
<dbReference type="Gene3D" id="3.60.10.10">
    <property type="entry name" value="Endonuclease/exonuclease/phosphatase"/>
    <property type="match status" value="1"/>
</dbReference>
<evidence type="ECO:0000313" key="2">
    <source>
        <dbReference type="EMBL" id="KAG5611762.1"/>
    </source>
</evidence>
<sequence length="174" mass="20267">MEKLHSLMSHQSQEDKVEVSKDTREVNFTEDKDEVNSDQNAIEVYKEAGLSPLVLSKCKKINLKRRLFNQHEYRPRGDNYSGPWLVGGDFNVILGEDEKIGGLPVYIQEYEDFAFCVNSCGLFDINFSGSPFTWWNGRVDEECIFKRLDRILINQELRDLFWQLGASTFSKDWI</sequence>
<proteinExistence type="predicted"/>
<dbReference type="AlphaFoldDB" id="A0A9J5ZGG5"/>
<dbReference type="Proteomes" id="UP000824120">
    <property type="component" value="Chromosome 4"/>
</dbReference>
<reference evidence="2 3" key="1">
    <citation type="submission" date="2020-09" db="EMBL/GenBank/DDBJ databases">
        <title>De no assembly of potato wild relative species, Solanum commersonii.</title>
        <authorList>
            <person name="Cho K."/>
        </authorList>
    </citation>
    <scope>NUCLEOTIDE SEQUENCE [LARGE SCALE GENOMIC DNA]</scope>
    <source>
        <strain evidence="2">LZ3.2</strain>
        <tissue evidence="2">Leaf</tissue>
    </source>
</reference>
<dbReference type="OrthoDB" id="1303575at2759"/>